<reference evidence="3" key="1">
    <citation type="submission" date="2018-05" db="EMBL/GenBank/DDBJ databases">
        <authorList>
            <person name="Lanie J.A."/>
            <person name="Ng W.-L."/>
            <person name="Kazmierczak K.M."/>
            <person name="Andrzejewski T.M."/>
            <person name="Davidsen T.M."/>
            <person name="Wayne K.J."/>
            <person name="Tettelin H."/>
            <person name="Glass J.I."/>
            <person name="Rusch D."/>
            <person name="Podicherti R."/>
            <person name="Tsui H.-C.T."/>
            <person name="Winkler M.E."/>
        </authorList>
    </citation>
    <scope>NUCLEOTIDE SEQUENCE</scope>
</reference>
<name>A0A381UW47_9ZZZZ</name>
<accession>A0A381UW47</accession>
<organism evidence="3">
    <name type="scientific">marine metagenome</name>
    <dbReference type="NCBI Taxonomy" id="408172"/>
    <lineage>
        <taxon>unclassified sequences</taxon>
        <taxon>metagenomes</taxon>
        <taxon>ecological metagenomes</taxon>
    </lineage>
</organism>
<keyword evidence="1" id="KW-0732">Signal</keyword>
<dbReference type="InterPro" id="IPR028994">
    <property type="entry name" value="Integrin_alpha_N"/>
</dbReference>
<dbReference type="Gene3D" id="2.130.10.130">
    <property type="entry name" value="Integrin alpha, N-terminal"/>
    <property type="match status" value="2"/>
</dbReference>
<evidence type="ECO:0000256" key="1">
    <source>
        <dbReference type="ARBA" id="ARBA00022729"/>
    </source>
</evidence>
<feature type="domain" description="ASPIC/UnbV" evidence="2">
    <location>
        <begin position="480"/>
        <end position="546"/>
    </location>
</feature>
<evidence type="ECO:0000313" key="3">
    <source>
        <dbReference type="EMBL" id="SVA32184.1"/>
    </source>
</evidence>
<protein>
    <recommendedName>
        <fullName evidence="2">ASPIC/UnbV domain-containing protein</fullName>
    </recommendedName>
</protein>
<dbReference type="InterPro" id="IPR027039">
    <property type="entry name" value="Crtac1"/>
</dbReference>
<dbReference type="InterPro" id="IPR013517">
    <property type="entry name" value="FG-GAP"/>
</dbReference>
<gene>
    <name evidence="3" type="ORF">METZ01_LOCUS85038</name>
</gene>
<dbReference type="PANTHER" id="PTHR16026:SF0">
    <property type="entry name" value="CARTILAGE ACIDIC PROTEIN 1"/>
    <property type="match status" value="1"/>
</dbReference>
<dbReference type="InterPro" id="IPR011519">
    <property type="entry name" value="UnbV_ASPIC"/>
</dbReference>
<dbReference type="EMBL" id="UINC01007236">
    <property type="protein sequence ID" value="SVA32184.1"/>
    <property type="molecule type" value="Genomic_DNA"/>
</dbReference>
<proteinExistence type="predicted"/>
<dbReference type="PANTHER" id="PTHR16026">
    <property type="entry name" value="CARTILAGE ACIDIC PROTEIN 1"/>
    <property type="match status" value="1"/>
</dbReference>
<dbReference type="SUPFAM" id="SSF69318">
    <property type="entry name" value="Integrin alpha N-terminal domain"/>
    <property type="match status" value="1"/>
</dbReference>
<dbReference type="Pfam" id="PF13517">
    <property type="entry name" value="FG-GAP_3"/>
    <property type="match status" value="3"/>
</dbReference>
<dbReference type="Pfam" id="PF07593">
    <property type="entry name" value="UnbV_ASPIC"/>
    <property type="match status" value="1"/>
</dbReference>
<evidence type="ECO:0000259" key="2">
    <source>
        <dbReference type="Pfam" id="PF07593"/>
    </source>
</evidence>
<sequence>MKILFTFLVSMALLLSPDLSRGDIQFSDISFESGVADLAVNSSGPSFVDYDNDGDIDIYVVTEYHGTNQGNRLFENDGSGKFTDVALLRGVDNQTGLGRGASWGDYDNDGDMDMAVSNMPPTDRSKPVPTTLYKNMLIETGEPNFQDVTRKANLMRAGNINDQKIGGVGNTSGGVAWADYDNDGDLDLFWKCAEYDVDNALFRNNGDGTFTDVTKEAGVGILDVVIEANSQGSPNWTDVNLDGWIDLLVTNEGDKKILFLNQGDSTFKNITDSFKPPSASVFLNPGNANGACIGDIDNDGDMDVFLPTADQSNRLYISQLIDTGDLFFKDITLTSGIDHKSGARGCAMGDFDNDGWIDIYVNNGGLQNTLINDIIDLPIFVQFYIAIEPDYNKLFRNNGNLTFSDVTESSGAEGYGIGSGVGTADINNDGFLDLFFTNRTFYTGEKQITQSDRNYLLQNKGNANNWIKIDLNGNQSNPDGYGAKVKVVAGDFTQYREHNSAHGYNSANDQRLHFGLALVEEIDLIEISWPSGLIQQLKNVAVNQTLPIKE</sequence>
<dbReference type="AlphaFoldDB" id="A0A381UW47"/>